<evidence type="ECO:0000313" key="2">
    <source>
        <dbReference type="EMBL" id="QHT31677.1"/>
    </source>
</evidence>
<dbReference type="EMBL" id="MN738924">
    <property type="protein sequence ID" value="QHT31677.1"/>
    <property type="molecule type" value="Genomic_DNA"/>
</dbReference>
<sequence>MSSQNNDGIEYTIQENDKSEVPVEQPIPKGNGLNDLPPEVRSQLPESFGQKVEYSDAYIDFLKKHKASKETTSNSGGFNGHPKDYLEFLAKQNK</sequence>
<proteinExistence type="predicted"/>
<dbReference type="AlphaFoldDB" id="A0A6C0ERL9"/>
<feature type="region of interest" description="Disordered" evidence="1">
    <location>
        <begin position="1"/>
        <end position="38"/>
    </location>
</feature>
<organism evidence="2">
    <name type="scientific">viral metagenome</name>
    <dbReference type="NCBI Taxonomy" id="1070528"/>
    <lineage>
        <taxon>unclassified sequences</taxon>
        <taxon>metagenomes</taxon>
        <taxon>organismal metagenomes</taxon>
    </lineage>
</organism>
<evidence type="ECO:0000256" key="1">
    <source>
        <dbReference type="SAM" id="MobiDB-lite"/>
    </source>
</evidence>
<name>A0A6C0ERL9_9ZZZZ</name>
<protein>
    <submittedName>
        <fullName evidence="2">Uncharacterized protein</fullName>
    </submittedName>
</protein>
<reference evidence="2" key="1">
    <citation type="journal article" date="2020" name="Nature">
        <title>Giant virus diversity and host interactions through global metagenomics.</title>
        <authorList>
            <person name="Schulz F."/>
            <person name="Roux S."/>
            <person name="Paez-Espino D."/>
            <person name="Jungbluth S."/>
            <person name="Walsh D.A."/>
            <person name="Denef V.J."/>
            <person name="McMahon K.D."/>
            <person name="Konstantinidis K.T."/>
            <person name="Eloe-Fadrosh E.A."/>
            <person name="Kyrpides N.C."/>
            <person name="Woyke T."/>
        </authorList>
    </citation>
    <scope>NUCLEOTIDE SEQUENCE</scope>
    <source>
        <strain evidence="2">GVMAG-M-3300009155-48</strain>
    </source>
</reference>
<accession>A0A6C0ERL9</accession>